<reference evidence="3" key="1">
    <citation type="submission" date="2021-02" db="EMBL/GenBank/DDBJ databases">
        <authorList>
            <person name="Nowell W R."/>
        </authorList>
    </citation>
    <scope>NUCLEOTIDE SEQUENCE</scope>
</reference>
<feature type="transmembrane region" description="Helical" evidence="1">
    <location>
        <begin position="70"/>
        <end position="95"/>
    </location>
</feature>
<comment type="caution">
    <text evidence="3">The sequence shown here is derived from an EMBL/GenBank/DDBJ whole genome shotgun (WGS) entry which is preliminary data.</text>
</comment>
<evidence type="ECO:0000313" key="3">
    <source>
        <dbReference type="EMBL" id="CAF4368079.1"/>
    </source>
</evidence>
<dbReference type="Proteomes" id="UP000682733">
    <property type="component" value="Unassembled WGS sequence"/>
</dbReference>
<keyword evidence="1" id="KW-0812">Transmembrane</keyword>
<feature type="transmembrane region" description="Helical" evidence="1">
    <location>
        <begin position="7"/>
        <end position="24"/>
    </location>
</feature>
<evidence type="ECO:0000313" key="2">
    <source>
        <dbReference type="EMBL" id="CAF1572936.1"/>
    </source>
</evidence>
<dbReference type="Proteomes" id="UP000677228">
    <property type="component" value="Unassembled WGS sequence"/>
</dbReference>
<organism evidence="3 4">
    <name type="scientific">Didymodactylos carnosus</name>
    <dbReference type="NCBI Taxonomy" id="1234261"/>
    <lineage>
        <taxon>Eukaryota</taxon>
        <taxon>Metazoa</taxon>
        <taxon>Spiralia</taxon>
        <taxon>Gnathifera</taxon>
        <taxon>Rotifera</taxon>
        <taxon>Eurotatoria</taxon>
        <taxon>Bdelloidea</taxon>
        <taxon>Philodinida</taxon>
        <taxon>Philodinidae</taxon>
        <taxon>Didymodactylos</taxon>
    </lineage>
</organism>
<evidence type="ECO:0000256" key="1">
    <source>
        <dbReference type="SAM" id="Phobius"/>
    </source>
</evidence>
<dbReference type="AlphaFoldDB" id="A0A8S2UXZ9"/>
<keyword evidence="1" id="KW-0472">Membrane</keyword>
<sequence>MSLLAKLVGFLLWVITFIDFYAGAPVGVRYFMSLFPNTGLLFCIEVVLQYERKSFIYTTYNNFYSNLFEYPLYIGVILLLQLLWSFIFMLLAIYVERVSPGEFGIAQPWNYLFK</sequence>
<evidence type="ECO:0000313" key="4">
    <source>
        <dbReference type="Proteomes" id="UP000682733"/>
    </source>
</evidence>
<dbReference type="EMBL" id="CAJNOK010044121">
    <property type="protein sequence ID" value="CAF1572936.1"/>
    <property type="molecule type" value="Genomic_DNA"/>
</dbReference>
<protein>
    <submittedName>
        <fullName evidence="3">Uncharacterized protein</fullName>
    </submittedName>
</protein>
<keyword evidence="1" id="KW-1133">Transmembrane helix</keyword>
<dbReference type="EMBL" id="CAJOBA010066954">
    <property type="protein sequence ID" value="CAF4368079.1"/>
    <property type="molecule type" value="Genomic_DNA"/>
</dbReference>
<accession>A0A8S2UXZ9</accession>
<gene>
    <name evidence="2" type="ORF">OVA965_LOCUS40468</name>
    <name evidence="3" type="ORF">TMI583_LOCUS41905</name>
</gene>
<feature type="non-terminal residue" evidence="3">
    <location>
        <position position="1"/>
    </location>
</feature>
<proteinExistence type="predicted"/>
<name>A0A8S2UXZ9_9BILA</name>